<feature type="domain" description="N-acetyltransferase" evidence="1">
    <location>
        <begin position="16"/>
        <end position="181"/>
    </location>
</feature>
<comment type="caution">
    <text evidence="2">The sequence shown here is derived from an EMBL/GenBank/DDBJ whole genome shotgun (WGS) entry which is preliminary data.</text>
</comment>
<dbReference type="Gene3D" id="3.40.630.30">
    <property type="match status" value="1"/>
</dbReference>
<dbReference type="EMBL" id="JACXAE010000091">
    <property type="protein sequence ID" value="MBD2776282.1"/>
    <property type="molecule type" value="Genomic_DNA"/>
</dbReference>
<dbReference type="Pfam" id="PF00583">
    <property type="entry name" value="Acetyltransf_1"/>
    <property type="match status" value="1"/>
</dbReference>
<dbReference type="AlphaFoldDB" id="A0A8J7BYS6"/>
<dbReference type="CDD" id="cd04301">
    <property type="entry name" value="NAT_SF"/>
    <property type="match status" value="1"/>
</dbReference>
<sequence length="181" mass="21045">MLVEITTWYLEMLDPKQLRSVPPGDYKLLIEQAKIPSPEFSRFLYTSVGGDWYWIDRLDWNYERWLAYLNRPELETWVAYVSGTPAGYIELEVQPDHNVQIAYFGIMRQFVGQRLGGHLLSFGVERAWKIGAVRVWVHTCSLDGPFALANYLARGFQIYQQEVHTQELPNQPIGAWQGAYD</sequence>
<dbReference type="InterPro" id="IPR000182">
    <property type="entry name" value="GNAT_dom"/>
</dbReference>
<organism evidence="2 3">
    <name type="scientific">Iningainema tapete BLCC-T55</name>
    <dbReference type="NCBI Taxonomy" id="2748662"/>
    <lineage>
        <taxon>Bacteria</taxon>
        <taxon>Bacillati</taxon>
        <taxon>Cyanobacteriota</taxon>
        <taxon>Cyanophyceae</taxon>
        <taxon>Nostocales</taxon>
        <taxon>Scytonemataceae</taxon>
        <taxon>Iningainema tapete</taxon>
    </lineage>
</organism>
<evidence type="ECO:0000313" key="3">
    <source>
        <dbReference type="Proteomes" id="UP000629098"/>
    </source>
</evidence>
<dbReference type="InterPro" id="IPR016181">
    <property type="entry name" value="Acyl_CoA_acyltransferase"/>
</dbReference>
<proteinExistence type="predicted"/>
<accession>A0A8J7BYS6</accession>
<keyword evidence="3" id="KW-1185">Reference proteome</keyword>
<evidence type="ECO:0000313" key="2">
    <source>
        <dbReference type="EMBL" id="MBD2776282.1"/>
    </source>
</evidence>
<evidence type="ECO:0000259" key="1">
    <source>
        <dbReference type="PROSITE" id="PS51186"/>
    </source>
</evidence>
<dbReference type="SUPFAM" id="SSF55729">
    <property type="entry name" value="Acyl-CoA N-acyltransferases (Nat)"/>
    <property type="match status" value="1"/>
</dbReference>
<dbReference type="PROSITE" id="PS51186">
    <property type="entry name" value="GNAT"/>
    <property type="match status" value="1"/>
</dbReference>
<dbReference type="GO" id="GO:0016747">
    <property type="term" value="F:acyltransferase activity, transferring groups other than amino-acyl groups"/>
    <property type="evidence" value="ECO:0007669"/>
    <property type="project" value="InterPro"/>
</dbReference>
<reference evidence="2" key="1">
    <citation type="submission" date="2020-09" db="EMBL/GenBank/DDBJ databases">
        <title>Iningainema tapete sp. nov. (Scytonemataceae, Cyanobacteria) from greenhouses in central Florida (USA) produces two types of nodularin with biosynthetic potential for microcystin-LR and anabaenopeptins.</title>
        <authorList>
            <person name="Berthold D.E."/>
            <person name="Lefler F.W."/>
            <person name="Huang I.-S."/>
            <person name="Abdulla H."/>
            <person name="Zimba P.V."/>
            <person name="Laughinghouse H.D. IV."/>
        </authorList>
    </citation>
    <scope>NUCLEOTIDE SEQUENCE</scope>
    <source>
        <strain evidence="2">BLCCT55</strain>
    </source>
</reference>
<protein>
    <submittedName>
        <fullName evidence="2">GNAT family N-acetyltransferase</fullName>
    </submittedName>
</protein>
<gene>
    <name evidence="2" type="ORF">ICL16_30535</name>
</gene>
<dbReference type="Proteomes" id="UP000629098">
    <property type="component" value="Unassembled WGS sequence"/>
</dbReference>
<name>A0A8J7BYS6_9CYAN</name>